<keyword evidence="5" id="KW-0460">Magnesium</keyword>
<keyword evidence="2" id="KW-0328">Glycosyltransferase</keyword>
<dbReference type="Proteomes" id="UP000198824">
    <property type="component" value="Unassembled WGS sequence"/>
</dbReference>
<evidence type="ECO:0000256" key="5">
    <source>
        <dbReference type="ARBA" id="ARBA00022842"/>
    </source>
</evidence>
<evidence type="ECO:0000256" key="10">
    <source>
        <dbReference type="ARBA" id="ARBA00068721"/>
    </source>
</evidence>
<evidence type="ECO:0000256" key="9">
    <source>
        <dbReference type="ARBA" id="ARBA00066964"/>
    </source>
</evidence>
<gene>
    <name evidence="13" type="ORF">SAMN05192580_1393</name>
</gene>
<dbReference type="InterPro" id="IPR050321">
    <property type="entry name" value="Glycosyltr_2/OpgH_subfam"/>
</dbReference>
<keyword evidence="6 12" id="KW-1133">Transmembrane helix</keyword>
<evidence type="ECO:0000256" key="4">
    <source>
        <dbReference type="ARBA" id="ARBA00022692"/>
    </source>
</evidence>
<keyword evidence="3 13" id="KW-0808">Transferase</keyword>
<dbReference type="PANTHER" id="PTHR43867">
    <property type="entry name" value="CELLULOSE SYNTHASE CATALYTIC SUBUNIT A [UDP-FORMING]"/>
    <property type="match status" value="1"/>
</dbReference>
<evidence type="ECO:0000256" key="2">
    <source>
        <dbReference type="ARBA" id="ARBA00022676"/>
    </source>
</evidence>
<dbReference type="PANTHER" id="PTHR43867:SF4">
    <property type="entry name" value="BETA-(1-3)-GLUCOSYL TRANSFERASE"/>
    <property type="match status" value="1"/>
</dbReference>
<dbReference type="InterPro" id="IPR029044">
    <property type="entry name" value="Nucleotide-diphossugar_trans"/>
</dbReference>
<dbReference type="Gene3D" id="3.90.550.10">
    <property type="entry name" value="Spore Coat Polysaccharide Biosynthesis Protein SpsA, Chain A"/>
    <property type="match status" value="1"/>
</dbReference>
<feature type="transmembrane region" description="Helical" evidence="12">
    <location>
        <begin position="66"/>
        <end position="85"/>
    </location>
</feature>
<evidence type="ECO:0000256" key="6">
    <source>
        <dbReference type="ARBA" id="ARBA00022989"/>
    </source>
</evidence>
<dbReference type="AlphaFoldDB" id="A0A1I6K6Z3"/>
<dbReference type="Pfam" id="PF13641">
    <property type="entry name" value="Glyco_tranf_2_3"/>
    <property type="match status" value="1"/>
</dbReference>
<dbReference type="GO" id="GO:0005886">
    <property type="term" value="C:plasma membrane"/>
    <property type="evidence" value="ECO:0007669"/>
    <property type="project" value="TreeGrafter"/>
</dbReference>
<proteinExistence type="predicted"/>
<comment type="catalytic activity">
    <reaction evidence="8">
        <text>a 1,2-diacyl-sn-glycerol + UDP-alpha-D-glucose = a 1,2-diacyl-3-O-(beta-D-glucopyranosyl)-sn-glycerol + UDP + H(+)</text>
        <dbReference type="Rhea" id="RHEA:17285"/>
        <dbReference type="ChEBI" id="CHEBI:15378"/>
        <dbReference type="ChEBI" id="CHEBI:17815"/>
        <dbReference type="ChEBI" id="CHEBI:58223"/>
        <dbReference type="ChEBI" id="CHEBI:58885"/>
        <dbReference type="ChEBI" id="CHEBI:75799"/>
        <dbReference type="EC" id="2.4.1.336"/>
    </reaction>
</comment>
<keyword evidence="7 12" id="KW-0472">Membrane</keyword>
<dbReference type="SUPFAM" id="SSF53448">
    <property type="entry name" value="Nucleotide-diphospho-sugar transferases"/>
    <property type="match status" value="1"/>
</dbReference>
<evidence type="ECO:0000256" key="7">
    <source>
        <dbReference type="ARBA" id="ARBA00023136"/>
    </source>
</evidence>
<dbReference type="EC" id="2.4.1.336" evidence="9"/>
<feature type="transmembrane region" description="Helical" evidence="12">
    <location>
        <begin position="122"/>
        <end position="143"/>
    </location>
</feature>
<dbReference type="EMBL" id="FOZG01000001">
    <property type="protein sequence ID" value="SFR86966.1"/>
    <property type="molecule type" value="Genomic_DNA"/>
</dbReference>
<evidence type="ECO:0000256" key="11">
    <source>
        <dbReference type="ARBA" id="ARBA00078564"/>
    </source>
</evidence>
<keyword evidence="4 12" id="KW-0812">Transmembrane</keyword>
<name>A0A1I6K6Z3_9SPHN</name>
<dbReference type="GO" id="GO:0016758">
    <property type="term" value="F:hexosyltransferase activity"/>
    <property type="evidence" value="ECO:0007669"/>
    <property type="project" value="TreeGrafter"/>
</dbReference>
<reference evidence="13 14" key="1">
    <citation type="submission" date="2016-10" db="EMBL/GenBank/DDBJ databases">
        <authorList>
            <person name="de Groot N.N."/>
        </authorList>
    </citation>
    <scope>NUCLEOTIDE SEQUENCE [LARGE SCALE GENOMIC DNA]</scope>
    <source>
        <strain evidence="13 14">S5-249</strain>
    </source>
</reference>
<dbReference type="STRING" id="1166337.SAMN05192580_1393"/>
<evidence type="ECO:0000256" key="3">
    <source>
        <dbReference type="ARBA" id="ARBA00022679"/>
    </source>
</evidence>
<feature type="transmembrane region" description="Helical" evidence="12">
    <location>
        <begin position="6"/>
        <end position="26"/>
    </location>
</feature>
<dbReference type="FunFam" id="3.90.550.10:FF:000164">
    <property type="entry name" value="Beta-(1-3)-glucosyl transferase"/>
    <property type="match status" value="1"/>
</dbReference>
<evidence type="ECO:0000256" key="1">
    <source>
        <dbReference type="ARBA" id="ARBA00004141"/>
    </source>
</evidence>
<protein>
    <recommendedName>
        <fullName evidence="10">Beta-monoglucosyldiacylglycerol synthase</fullName>
        <ecNumber evidence="9">2.4.1.336</ecNumber>
    </recommendedName>
    <alternativeName>
        <fullName evidence="11">UDP-glucose:1,2-diacylglycerol 3-beta-D-glucosyltransferase</fullName>
    </alternativeName>
</protein>
<comment type="subcellular location">
    <subcellularLocation>
        <location evidence="1">Membrane</location>
        <topology evidence="1">Multi-pass membrane protein</topology>
    </subcellularLocation>
</comment>
<feature type="transmembrane region" description="Helical" evidence="12">
    <location>
        <begin position="477"/>
        <end position="498"/>
    </location>
</feature>
<keyword evidence="14" id="KW-1185">Reference proteome</keyword>
<feature type="transmembrane region" description="Helical" evidence="12">
    <location>
        <begin position="442"/>
        <end position="465"/>
    </location>
</feature>
<sequence length="625" mass="67384">MLSREFLDAGIAYAAWLALIAAILTAGTVRRAFSVEQLPWPEAAQLAGSAVLAGLLAYLSTAQGDGAVLATAAGLFAILSIRVAFACLTVAGVLRLAVLPLAAVMGWAWSYALLVEHGAPGWMLTLSIVLGVGVLPLLVAKFAETLAREAMTLTTRWRRPTMPLPRHVGRQPKVSIHLCAYAEPPEIVIAVLDRLNRLDYANFEVLVCDNNTPDEALWRPVEQHCAMLNRALGSQRFRFFHVSPLAGAKAGALNWLLDRTAPDAELIGVIDADYLSEPDFLARLAGFFDDPKLAYIQTPHDYRNWQGSSFLTACYWEYMPSNKVELPGVADVGAGYTIGTMCLIRRSMLEKAGRWAEWCLTEDSEVSVRLRAVGGTGLYLRETFGRGLIPETFDDYKKQRFRWTAGPVQQLRRHWRLYTPRMLGGSTAMDGWSKLLEVMRGIAPLSQVVGMALGIVGLIAALALIRSGVVQPMQLPTIAWIAAAIGTCAALVATWTRYRLAGCATLREMAYGELARLSLSYVQMVGGIAGVSRKPLAWRRTPKFKAEGSGLRALGSTIPETALGFGHLLVAGALAGMDGGDLATVGVIASVASSARFFAAPAMALISERHLAATAPSDTMVSVTA</sequence>
<evidence type="ECO:0000313" key="14">
    <source>
        <dbReference type="Proteomes" id="UP000198824"/>
    </source>
</evidence>
<evidence type="ECO:0000256" key="12">
    <source>
        <dbReference type="SAM" id="Phobius"/>
    </source>
</evidence>
<feature type="transmembrane region" description="Helical" evidence="12">
    <location>
        <begin position="92"/>
        <end position="110"/>
    </location>
</feature>
<evidence type="ECO:0000256" key="8">
    <source>
        <dbReference type="ARBA" id="ARBA00053004"/>
    </source>
</evidence>
<evidence type="ECO:0000313" key="13">
    <source>
        <dbReference type="EMBL" id="SFR86966.1"/>
    </source>
</evidence>
<organism evidence="13 14">
    <name type="scientific">Sphingomonas jatrophae</name>
    <dbReference type="NCBI Taxonomy" id="1166337"/>
    <lineage>
        <taxon>Bacteria</taxon>
        <taxon>Pseudomonadati</taxon>
        <taxon>Pseudomonadota</taxon>
        <taxon>Alphaproteobacteria</taxon>
        <taxon>Sphingomonadales</taxon>
        <taxon>Sphingomonadaceae</taxon>
        <taxon>Sphingomonas</taxon>
    </lineage>
</organism>
<dbReference type="RefSeq" id="WP_165611218.1">
    <property type="nucleotide sequence ID" value="NZ_FOZG01000001.1"/>
</dbReference>
<accession>A0A1I6K6Z3</accession>